<dbReference type="AlphaFoldDB" id="A0A395JP58"/>
<sequence length="51" mass="5504">MKQIFSQLLSLSLVLALCVGVSACGQKGPLIVDKPETEQVTTQEEALEETK</sequence>
<dbReference type="PROSITE" id="PS51257">
    <property type="entry name" value="PROKAR_LIPOPROTEIN"/>
    <property type="match status" value="1"/>
</dbReference>
<evidence type="ECO:0000256" key="4">
    <source>
        <dbReference type="ARBA" id="ARBA00023139"/>
    </source>
</evidence>
<evidence type="ECO:0000256" key="7">
    <source>
        <dbReference type="SAM" id="SignalP"/>
    </source>
</evidence>
<dbReference type="EMBL" id="QNRT01000001">
    <property type="protein sequence ID" value="RBP53441.1"/>
    <property type="molecule type" value="Genomic_DNA"/>
</dbReference>
<feature type="signal peptide" evidence="7">
    <location>
        <begin position="1"/>
        <end position="23"/>
    </location>
</feature>
<gene>
    <name evidence="8" type="ORF">DFR28_101827</name>
</gene>
<proteinExistence type="predicted"/>
<keyword evidence="6 8" id="KW-0449">Lipoprotein</keyword>
<name>A0A395JP58_9GAMM</name>
<dbReference type="InParanoid" id="A0A395JP58"/>
<comment type="caution">
    <text evidence="8">The sequence shown here is derived from an EMBL/GenBank/DDBJ whole genome shotgun (WGS) entry which is preliminary data.</text>
</comment>
<keyword evidence="9" id="KW-1185">Reference proteome</keyword>
<organism evidence="8 9">
    <name type="scientific">Arenicella xantha</name>
    <dbReference type="NCBI Taxonomy" id="644221"/>
    <lineage>
        <taxon>Bacteria</taxon>
        <taxon>Pseudomonadati</taxon>
        <taxon>Pseudomonadota</taxon>
        <taxon>Gammaproteobacteria</taxon>
        <taxon>Arenicellales</taxon>
        <taxon>Arenicellaceae</taxon>
        <taxon>Arenicella</taxon>
    </lineage>
</organism>
<keyword evidence="5" id="KW-0998">Cell outer membrane</keyword>
<feature type="chain" id="PRO_5017446734" evidence="7">
    <location>
        <begin position="24"/>
        <end position="51"/>
    </location>
</feature>
<evidence type="ECO:0000256" key="5">
    <source>
        <dbReference type="ARBA" id="ARBA00023237"/>
    </source>
</evidence>
<comment type="subcellular location">
    <subcellularLocation>
        <location evidence="1">Cell outer membrane</location>
        <topology evidence="1">Lipid-anchor</topology>
    </subcellularLocation>
</comment>
<reference evidence="8 9" key="1">
    <citation type="submission" date="2018-06" db="EMBL/GenBank/DDBJ databases">
        <title>Genomic Encyclopedia of Type Strains, Phase IV (KMG-IV): sequencing the most valuable type-strain genomes for metagenomic binning, comparative biology and taxonomic classification.</title>
        <authorList>
            <person name="Goeker M."/>
        </authorList>
    </citation>
    <scope>NUCLEOTIDE SEQUENCE [LARGE SCALE GENOMIC DNA]</scope>
    <source>
        <strain evidence="8 9">DSM 24032</strain>
    </source>
</reference>
<accession>A0A395JP58</accession>
<dbReference type="NCBIfam" id="NF047847">
    <property type="entry name" value="SS_mature_LptM"/>
    <property type="match status" value="1"/>
</dbReference>
<evidence type="ECO:0000256" key="2">
    <source>
        <dbReference type="ARBA" id="ARBA00022729"/>
    </source>
</evidence>
<keyword evidence="2 7" id="KW-0732">Signal</keyword>
<evidence type="ECO:0000313" key="9">
    <source>
        <dbReference type="Proteomes" id="UP000253083"/>
    </source>
</evidence>
<dbReference type="RefSeq" id="WP_147250921.1">
    <property type="nucleotide sequence ID" value="NZ_QNRT01000001.1"/>
</dbReference>
<evidence type="ECO:0000313" key="8">
    <source>
        <dbReference type="EMBL" id="RBP53441.1"/>
    </source>
</evidence>
<keyword evidence="3" id="KW-0472">Membrane</keyword>
<evidence type="ECO:0000256" key="1">
    <source>
        <dbReference type="ARBA" id="ARBA00004459"/>
    </source>
</evidence>
<evidence type="ECO:0000256" key="3">
    <source>
        <dbReference type="ARBA" id="ARBA00023136"/>
    </source>
</evidence>
<dbReference type="Proteomes" id="UP000253083">
    <property type="component" value="Unassembled WGS sequence"/>
</dbReference>
<keyword evidence="4" id="KW-0564">Palmitate</keyword>
<evidence type="ECO:0000256" key="6">
    <source>
        <dbReference type="ARBA" id="ARBA00023288"/>
    </source>
</evidence>
<protein>
    <submittedName>
        <fullName evidence="8">Putative small lipoprotein YifL</fullName>
    </submittedName>
</protein>
<dbReference type="InterPro" id="IPR032831">
    <property type="entry name" value="LptM_cons"/>
</dbReference>